<dbReference type="PANTHER" id="PTHR12049">
    <property type="entry name" value="PROTEIN ARGININE METHYLTRANSFERASE NDUFAF7, MITOCHONDRIAL"/>
    <property type="match status" value="1"/>
</dbReference>
<gene>
    <name evidence="3" type="ORF">WMG39_14095</name>
</gene>
<reference evidence="3 4" key="1">
    <citation type="journal article" date="2020" name="Harmful Algae">
        <title>Molecular and morphological characterization of a novel dihydroanatoxin-a producing Microcoleus species (cyanobacteria) from the Russian River, California, USA.</title>
        <authorList>
            <person name="Conklin K.Y."/>
            <person name="Stancheva R."/>
            <person name="Otten T.G."/>
            <person name="Fadness R."/>
            <person name="Boyer G.L."/>
            <person name="Read B."/>
            <person name="Zhang X."/>
            <person name="Sheath R.G."/>
        </authorList>
    </citation>
    <scope>NUCLEOTIDE SEQUENCE [LARGE SCALE GENOMIC DNA]</scope>
    <source>
        <strain evidence="3 4">PTRS2</strain>
    </source>
</reference>
<dbReference type="SUPFAM" id="SSF53335">
    <property type="entry name" value="S-adenosyl-L-methionine-dependent methyltransferases"/>
    <property type="match status" value="1"/>
</dbReference>
<dbReference type="InterPro" id="IPR038375">
    <property type="entry name" value="NDUFAF7_sf"/>
</dbReference>
<dbReference type="GO" id="GO:0008168">
    <property type="term" value="F:methyltransferase activity"/>
    <property type="evidence" value="ECO:0007669"/>
    <property type="project" value="UniProtKB-KW"/>
</dbReference>
<evidence type="ECO:0000256" key="2">
    <source>
        <dbReference type="ARBA" id="ARBA00022679"/>
    </source>
</evidence>
<dbReference type="GO" id="GO:0032259">
    <property type="term" value="P:methylation"/>
    <property type="evidence" value="ECO:0007669"/>
    <property type="project" value="UniProtKB-KW"/>
</dbReference>
<evidence type="ECO:0000256" key="1">
    <source>
        <dbReference type="ARBA" id="ARBA00022603"/>
    </source>
</evidence>
<evidence type="ECO:0000313" key="3">
    <source>
        <dbReference type="EMBL" id="MEK0185969.1"/>
    </source>
</evidence>
<accession>A0ABU8YNL9</accession>
<comment type="caution">
    <text evidence="3">The sequence shown here is derived from an EMBL/GenBank/DDBJ whole genome shotgun (WGS) entry which is preliminary data.</text>
</comment>
<dbReference type="PANTHER" id="PTHR12049:SF7">
    <property type="entry name" value="PROTEIN ARGININE METHYLTRANSFERASE NDUFAF7, MITOCHONDRIAL"/>
    <property type="match status" value="1"/>
</dbReference>
<proteinExistence type="predicted"/>
<protein>
    <submittedName>
        <fullName evidence="3">Class I SAM-dependent methyltransferase</fullName>
    </submittedName>
</protein>
<dbReference type="InterPro" id="IPR029063">
    <property type="entry name" value="SAM-dependent_MTases_sf"/>
</dbReference>
<keyword evidence="2" id="KW-0808">Transferase</keyword>
<dbReference type="Gene3D" id="3.40.50.12710">
    <property type="match status" value="1"/>
</dbReference>
<dbReference type="InterPro" id="IPR003788">
    <property type="entry name" value="NDUFAF7"/>
</dbReference>
<dbReference type="Pfam" id="PF02636">
    <property type="entry name" value="Methyltransf_28"/>
    <property type="match status" value="1"/>
</dbReference>
<evidence type="ECO:0000313" key="4">
    <source>
        <dbReference type="Proteomes" id="UP001384579"/>
    </source>
</evidence>
<dbReference type="EMBL" id="JBBLXS010000168">
    <property type="protein sequence ID" value="MEK0185969.1"/>
    <property type="molecule type" value="Genomic_DNA"/>
</dbReference>
<keyword evidence="4" id="KW-1185">Reference proteome</keyword>
<dbReference type="Proteomes" id="UP001384579">
    <property type="component" value="Unassembled WGS sequence"/>
</dbReference>
<organism evidence="3 4">
    <name type="scientific">Microcoleus anatoxicus PTRS2</name>
    <dbReference type="NCBI Taxonomy" id="2705321"/>
    <lineage>
        <taxon>Bacteria</taxon>
        <taxon>Bacillati</taxon>
        <taxon>Cyanobacteriota</taxon>
        <taxon>Cyanophyceae</taxon>
        <taxon>Oscillatoriophycideae</taxon>
        <taxon>Oscillatoriales</taxon>
        <taxon>Microcoleaceae</taxon>
        <taxon>Microcoleus</taxon>
        <taxon>Microcoleus anatoxicus</taxon>
    </lineage>
</organism>
<sequence length="406" mass="46368">MTFQQSDINDSNPELCDLICARIAATPQQRITFAEYMDLALYHPQHGYYNRDRPSIGKSGDFITSSDWGPDFAEVLAEQFVEMWELLVSGALEEDRPQNFAIVEMGAGRGIFAENLLQYLQQQHPDLFKKLTYIIIEISPILQAEQQQILGKFQCIKWCKWEEIVDNSIVGCFFSNELVDALPVHQFIVEQDKVKEIYITTKTTINQPKEINFVEVVGEVSTPKITEYFELLGVDLSANVYEDGYRSEVNLAALDWMSRVGKKLQQGYLLTIDYGHPAHRYYNPRRREGTLQCYYRHRYHNNPYINVGRQDLTAHVNFTALEKYGELCGLDVLGFTQQALFVMALGLGDRIAALSTNVWDVATLLRRREALHKLIDPMGLGGFGVLLQSKGLKEKGRILKGLRVPD</sequence>
<name>A0ABU8YNL9_9CYAN</name>
<dbReference type="RefSeq" id="WP_340523959.1">
    <property type="nucleotide sequence ID" value="NZ_JBBLXS010000168.1"/>
</dbReference>
<keyword evidence="1 3" id="KW-0489">Methyltransferase</keyword>